<proteinExistence type="predicted"/>
<sequence length="375" mass="39970">MDAGMSAAAASSLVLVDMGAPLQECLRRLCAQTARVAASLDAEQQHTLPGGTATPSVATLLSEYRAAASDTLGNLGNDTAQLRRRIALKLQRLQKERHIDLCSSAACADEVDSVITELPTVAAGVKTRSEAFGDPVKTSACAPSLSPLSCDAYAVQEDEEDDIFGWVTQRPSESLLATSEPAKSAAAPRQAATAAVAGTTAALAGEVRSGEGAVDSLLRRIARDLADMVECKCRYAATVEGVHQQLITLQRYAESLLNVQEGGNSSTADSLGARLQRLLTYQPSHKIASEAEQRVWQRAWTAVGCNTAPVLEVGTSIEMIDVAVLARANVQRYEALEKRWMALRQAYEAQVAQLNQRMALAALQLGEMEAMRKSA</sequence>
<dbReference type="RefSeq" id="XP_067062738.1">
    <property type="nucleotide sequence ID" value="XM_067206529.1"/>
</dbReference>
<evidence type="ECO:0000313" key="1">
    <source>
        <dbReference type="EMBL" id="KAG5477327.1"/>
    </source>
</evidence>
<dbReference type="KEGG" id="loi:92360463"/>
<gene>
    <name evidence="1" type="ORF">LSCM4_04545</name>
</gene>
<dbReference type="AlphaFoldDB" id="A0A836G8K1"/>
<dbReference type="SMR" id="A0A836G8K1"/>
<evidence type="ECO:0000313" key="2">
    <source>
        <dbReference type="Proteomes" id="UP000674143"/>
    </source>
</evidence>
<keyword evidence="2" id="KW-1185">Reference proteome</keyword>
<reference evidence="1 2" key="1">
    <citation type="submission" date="2021-02" db="EMBL/GenBank/DDBJ databases">
        <title>Leishmania (Mundinia) orientalis Genome sequencing and assembly.</title>
        <authorList>
            <person name="Almutairi H."/>
            <person name="Gatherer D."/>
        </authorList>
    </citation>
    <scope>NUCLEOTIDE SEQUENCE [LARGE SCALE GENOMIC DNA]</scope>
    <source>
        <strain evidence="1">LSCM4</strain>
    </source>
</reference>
<dbReference type="EMBL" id="JAFHLR010000025">
    <property type="protein sequence ID" value="KAG5477327.1"/>
    <property type="molecule type" value="Genomic_DNA"/>
</dbReference>
<comment type="caution">
    <text evidence="1">The sequence shown here is derived from an EMBL/GenBank/DDBJ whole genome shotgun (WGS) entry which is preliminary data.</text>
</comment>
<dbReference type="Proteomes" id="UP000674143">
    <property type="component" value="Chromosome 25"/>
</dbReference>
<dbReference type="GeneID" id="92360463"/>
<organism evidence="1 2">
    <name type="scientific">Leishmania orientalis</name>
    <dbReference type="NCBI Taxonomy" id="2249476"/>
    <lineage>
        <taxon>Eukaryota</taxon>
        <taxon>Discoba</taxon>
        <taxon>Euglenozoa</taxon>
        <taxon>Kinetoplastea</taxon>
        <taxon>Metakinetoplastina</taxon>
        <taxon>Trypanosomatida</taxon>
        <taxon>Trypanosomatidae</taxon>
        <taxon>Leishmaniinae</taxon>
        <taxon>Leishmania</taxon>
    </lineage>
</organism>
<name>A0A836G8K1_9TRYP</name>
<protein>
    <submittedName>
        <fullName evidence="1">Uncharacterized protein</fullName>
    </submittedName>
</protein>
<accession>A0A836G8K1</accession>